<dbReference type="PANTHER" id="PTHR43129:SF1">
    <property type="entry name" value="FOSMIDOMYCIN RESISTANCE PROTEIN"/>
    <property type="match status" value="1"/>
</dbReference>
<dbReference type="SUPFAM" id="SSF103473">
    <property type="entry name" value="MFS general substrate transporter"/>
    <property type="match status" value="1"/>
</dbReference>
<sequence length="99" mass="10730">MVITHVLIHAAGNIRSTLYPLLKEEYVLTNQQIGLIAAIPSLIQVLFSIPAGRMSDRYESNKLIALSIAMAAIGALIAGFTVNPWMYVVAAIIFTLNST</sequence>
<dbReference type="Pfam" id="PF07690">
    <property type="entry name" value="MFS_1"/>
    <property type="match status" value="1"/>
</dbReference>
<evidence type="ECO:0000313" key="3">
    <source>
        <dbReference type="EMBL" id="GAH56095.1"/>
    </source>
</evidence>
<gene>
    <name evidence="3" type="ORF">S03H2_28354</name>
</gene>
<comment type="caution">
    <text evidence="3">The sequence shown here is derived from an EMBL/GenBank/DDBJ whole genome shotgun (WGS) entry which is preliminary data.</text>
</comment>
<feature type="non-terminal residue" evidence="3">
    <location>
        <position position="99"/>
    </location>
</feature>
<organism evidence="3">
    <name type="scientific">marine sediment metagenome</name>
    <dbReference type="NCBI Taxonomy" id="412755"/>
    <lineage>
        <taxon>unclassified sequences</taxon>
        <taxon>metagenomes</taxon>
        <taxon>ecological metagenomes</taxon>
    </lineage>
</organism>
<proteinExistence type="predicted"/>
<accession>X1HGB5</accession>
<dbReference type="InterPro" id="IPR036259">
    <property type="entry name" value="MFS_trans_sf"/>
</dbReference>
<dbReference type="GO" id="GO:0022857">
    <property type="term" value="F:transmembrane transporter activity"/>
    <property type="evidence" value="ECO:0007669"/>
    <property type="project" value="InterPro"/>
</dbReference>
<reference evidence="3" key="1">
    <citation type="journal article" date="2014" name="Front. Microbiol.">
        <title>High frequency of phylogenetically diverse reductive dehalogenase-homologous genes in deep subseafloor sedimentary metagenomes.</title>
        <authorList>
            <person name="Kawai M."/>
            <person name="Futagami T."/>
            <person name="Toyoda A."/>
            <person name="Takaki Y."/>
            <person name="Nishi S."/>
            <person name="Hori S."/>
            <person name="Arai W."/>
            <person name="Tsubouchi T."/>
            <person name="Morono Y."/>
            <person name="Uchiyama I."/>
            <person name="Ito T."/>
            <person name="Fujiyama A."/>
            <person name="Inagaki F."/>
            <person name="Takami H."/>
        </authorList>
    </citation>
    <scope>NUCLEOTIDE SEQUENCE</scope>
    <source>
        <strain evidence="3">Expedition CK06-06</strain>
    </source>
</reference>
<dbReference type="InterPro" id="IPR011701">
    <property type="entry name" value="MFS"/>
</dbReference>
<keyword evidence="1" id="KW-0472">Membrane</keyword>
<feature type="transmembrane region" description="Helical" evidence="1">
    <location>
        <begin position="63"/>
        <end position="96"/>
    </location>
</feature>
<keyword evidence="1" id="KW-1133">Transmembrane helix</keyword>
<evidence type="ECO:0000256" key="1">
    <source>
        <dbReference type="SAM" id="Phobius"/>
    </source>
</evidence>
<dbReference type="InterPro" id="IPR020846">
    <property type="entry name" value="MFS_dom"/>
</dbReference>
<dbReference type="Gene3D" id="1.20.1250.20">
    <property type="entry name" value="MFS general substrate transporter like domains"/>
    <property type="match status" value="1"/>
</dbReference>
<name>X1HGB5_9ZZZZ</name>
<dbReference type="PANTHER" id="PTHR43129">
    <property type="entry name" value="FOSMIDOMYCIN RESISTANCE PROTEIN"/>
    <property type="match status" value="1"/>
</dbReference>
<dbReference type="GO" id="GO:0005886">
    <property type="term" value="C:plasma membrane"/>
    <property type="evidence" value="ECO:0007669"/>
    <property type="project" value="TreeGrafter"/>
</dbReference>
<protein>
    <recommendedName>
        <fullName evidence="2">Major facilitator superfamily (MFS) profile domain-containing protein</fullName>
    </recommendedName>
</protein>
<feature type="transmembrane region" description="Helical" evidence="1">
    <location>
        <begin position="33"/>
        <end position="51"/>
    </location>
</feature>
<evidence type="ECO:0000259" key="2">
    <source>
        <dbReference type="PROSITE" id="PS50850"/>
    </source>
</evidence>
<keyword evidence="1" id="KW-0812">Transmembrane</keyword>
<feature type="domain" description="Major facilitator superfamily (MFS) profile" evidence="2">
    <location>
        <begin position="1"/>
        <end position="99"/>
    </location>
</feature>
<dbReference type="PROSITE" id="PS50850">
    <property type="entry name" value="MFS"/>
    <property type="match status" value="1"/>
</dbReference>
<dbReference type="EMBL" id="BARU01017080">
    <property type="protein sequence ID" value="GAH56095.1"/>
    <property type="molecule type" value="Genomic_DNA"/>
</dbReference>
<dbReference type="AlphaFoldDB" id="X1HGB5"/>